<feature type="region of interest" description="Disordered" evidence="15">
    <location>
        <begin position="28"/>
        <end position="48"/>
    </location>
</feature>
<keyword evidence="8" id="KW-0358">Heparin-binding</keyword>
<dbReference type="InterPro" id="IPR019010">
    <property type="entry name" value="eIF3e_N"/>
</dbReference>
<comment type="similarity">
    <text evidence="2">Belongs to the R-spondin family.</text>
</comment>
<dbReference type="SUPFAM" id="SSF82895">
    <property type="entry name" value="TSP-1 type 1 repeat"/>
    <property type="match status" value="1"/>
</dbReference>
<keyword evidence="11 14" id="KW-0648">Protein biosynthesis</keyword>
<evidence type="ECO:0000256" key="2">
    <source>
        <dbReference type="ARBA" id="ARBA00007308"/>
    </source>
</evidence>
<organism evidence="17 18">
    <name type="scientific">Scophthalmus maximus</name>
    <name type="common">Turbot</name>
    <name type="synonym">Psetta maxima</name>
    <dbReference type="NCBI Taxonomy" id="52904"/>
    <lineage>
        <taxon>Eukaryota</taxon>
        <taxon>Metazoa</taxon>
        <taxon>Chordata</taxon>
        <taxon>Craniata</taxon>
        <taxon>Vertebrata</taxon>
        <taxon>Euteleostomi</taxon>
        <taxon>Actinopterygii</taxon>
        <taxon>Neopterygii</taxon>
        <taxon>Teleostei</taxon>
        <taxon>Neoteleostei</taxon>
        <taxon>Acanthomorphata</taxon>
        <taxon>Carangaria</taxon>
        <taxon>Pleuronectiformes</taxon>
        <taxon>Pleuronectoidei</taxon>
        <taxon>Scophthalmidae</taxon>
        <taxon>Scophthalmus</taxon>
    </lineage>
</organism>
<dbReference type="CDD" id="cd00064">
    <property type="entry name" value="FU"/>
    <property type="match status" value="1"/>
</dbReference>
<evidence type="ECO:0000256" key="5">
    <source>
        <dbReference type="ARBA" id="ARBA00022525"/>
    </source>
</evidence>
<dbReference type="CDD" id="cd21378">
    <property type="entry name" value="eIF3E"/>
    <property type="match status" value="1"/>
</dbReference>
<evidence type="ECO:0000256" key="7">
    <source>
        <dbReference type="ARBA" id="ARBA00022606"/>
    </source>
</evidence>
<evidence type="ECO:0000256" key="4">
    <source>
        <dbReference type="ARBA" id="ARBA00022490"/>
    </source>
</evidence>
<evidence type="ECO:0000259" key="16">
    <source>
        <dbReference type="PROSITE" id="PS50250"/>
    </source>
</evidence>
<dbReference type="Pfam" id="PF15913">
    <property type="entry name" value="Furin-like_2"/>
    <property type="match status" value="1"/>
</dbReference>
<dbReference type="FunFam" id="2.20.100.10:FF:000028">
    <property type="entry name" value="R-spondin 2"/>
    <property type="match status" value="1"/>
</dbReference>
<sequence length="771" mass="90048">MTQRKPQRSKRCVFSPCFSFLKRATTQPELTVSEEPSKTASGHADDDADWSVPLNTTASHFRHFPFPGAKMAEYDLTTKIAHFLDRHLVFPLLEFLSVKEIYNEQELLHGKLDLLSDTNMVDFAMDVYRSLFLDKEIPQTLREKRTEVVAQLKQLQSETEPIVKMFEDPETTRQMQSTRDGRMLFDYLAEKHNFRQEYLDTLYRYAKFQYECGNYSGAAEYLYFFRVLVPATDRNALNSLWGKLASEILMQNWEAAMEDLTRLRETIDNNSVSSPLQSLQQRTWLIHWSLFVFFNHPKGRDNIIELFLYQPQYLNAIQTMCPHILRYLTTAVITNKDVRKRRQVLKDLVKVIQQESYTYKDPITEFVECLYVNFDFDSAQRKLRECESVLVNDFFLVACLEDFIENARLFIFETFCRIHQCISISMLADKLNMTPEEAERWIVNLIRNARLDAKIDSKLGHVVMGNNAISPYQQVIEKTKSLSFRSQMLAMNIEKKQAHNNRNENFPLTRTQRLPRTGVGQQIAVQMQFRLFSFALIVLNCMEYSNCQAPSHRWRRSKRASYGAYPICKGCSVCSRDNGCVNCQPKLFLFLRRERMRQYGECLHDCPAGYYGMRSPELNMCSRCRIENCESCFSKDFCTKCKLGFYLHKGRCFDKCPEGFAPLEETMECGEGCEVGQWSEWGACTRRNKTCGYKWGLETRTRHIVKKPPKDTIPCPTIAESRMCKMAMRHCRRGGSGKQRPKEPKKKNKQRLRFRAQNQHSDHLASARTSQ</sequence>
<keyword evidence="3" id="KW-0217">Developmental protein</keyword>
<proteinExistence type="inferred from homology"/>
<dbReference type="Pfam" id="PF01399">
    <property type="entry name" value="PCI"/>
    <property type="match status" value="1"/>
</dbReference>
<evidence type="ECO:0000256" key="15">
    <source>
        <dbReference type="SAM" id="MobiDB-lite"/>
    </source>
</evidence>
<evidence type="ECO:0000256" key="1">
    <source>
        <dbReference type="ARBA" id="ARBA00004613"/>
    </source>
</evidence>
<dbReference type="AlphaFoldDB" id="A0A6A4TQL7"/>
<dbReference type="SMART" id="SM01186">
    <property type="entry name" value="eIF3_N"/>
    <property type="match status" value="1"/>
</dbReference>
<dbReference type="GO" id="GO:0005576">
    <property type="term" value="C:extracellular region"/>
    <property type="evidence" value="ECO:0007669"/>
    <property type="project" value="UniProtKB-SubCell"/>
</dbReference>
<dbReference type="InterPro" id="IPR006212">
    <property type="entry name" value="Furin_repeat"/>
</dbReference>
<keyword evidence="4 14" id="KW-0963">Cytoplasm</keyword>
<dbReference type="SMART" id="SM00088">
    <property type="entry name" value="PINT"/>
    <property type="match status" value="1"/>
</dbReference>
<keyword evidence="10" id="KW-0732">Signal</keyword>
<evidence type="ECO:0000256" key="9">
    <source>
        <dbReference type="ARBA" id="ARBA00022687"/>
    </source>
</evidence>
<evidence type="ECO:0000256" key="3">
    <source>
        <dbReference type="ARBA" id="ARBA00022473"/>
    </source>
</evidence>
<dbReference type="SUPFAM" id="SSF46785">
    <property type="entry name" value="Winged helix' DNA-binding domain"/>
    <property type="match status" value="1"/>
</dbReference>
<keyword evidence="13" id="KW-0325">Glycoprotein</keyword>
<comment type="similarity">
    <text evidence="14">Belongs to the eIF-3 subunit E family.</text>
</comment>
<dbReference type="GO" id="GO:0001732">
    <property type="term" value="P:formation of cytoplasmic translation initiation complex"/>
    <property type="evidence" value="ECO:0007669"/>
    <property type="project" value="UniProtKB-UniRule"/>
</dbReference>
<name>A0A6A4TQL7_SCOMX</name>
<feature type="compositionally biased region" description="Basic residues" evidence="15">
    <location>
        <begin position="743"/>
        <end position="754"/>
    </location>
</feature>
<dbReference type="PROSITE" id="PS50092">
    <property type="entry name" value="TSP1"/>
    <property type="match status" value="1"/>
</dbReference>
<reference evidence="17 18" key="1">
    <citation type="submission" date="2019-06" db="EMBL/GenBank/DDBJ databases">
        <title>Draft genomes of female and male turbot (Scophthalmus maximus).</title>
        <authorList>
            <person name="Xu H."/>
            <person name="Xu X.-W."/>
            <person name="Shao C."/>
            <person name="Chen S."/>
        </authorList>
    </citation>
    <scope>NUCLEOTIDE SEQUENCE [LARGE SCALE GENOMIC DNA]</scope>
    <source>
        <strain evidence="17">Ysfricsl-2016a</strain>
        <tissue evidence="17">Blood</tissue>
    </source>
</reference>
<evidence type="ECO:0000313" key="18">
    <source>
        <dbReference type="Proteomes" id="UP000438429"/>
    </source>
</evidence>
<keyword evidence="9" id="KW-0879">Wnt signaling pathway</keyword>
<keyword evidence="7" id="KW-0716">Sensory transduction</keyword>
<dbReference type="GO" id="GO:0016055">
    <property type="term" value="P:Wnt signaling pathway"/>
    <property type="evidence" value="ECO:0007669"/>
    <property type="project" value="UniProtKB-KW"/>
</dbReference>
<dbReference type="HAMAP" id="MF_03004">
    <property type="entry name" value="eIF3e"/>
    <property type="match status" value="1"/>
</dbReference>
<accession>A0A6A4TQL7</accession>
<keyword evidence="6 14" id="KW-0396">Initiation factor</keyword>
<protein>
    <recommendedName>
        <fullName evidence="14">Eukaryotic translation initiation factor 3 subunit E</fullName>
        <shortName evidence="14">eIF3e</shortName>
    </recommendedName>
    <alternativeName>
        <fullName evidence="14">Eukaryotic translation initiation factor 3 subunit 6</fullName>
    </alternativeName>
</protein>
<evidence type="ECO:0000256" key="8">
    <source>
        <dbReference type="ARBA" id="ARBA00022674"/>
    </source>
</evidence>
<evidence type="ECO:0000256" key="12">
    <source>
        <dbReference type="ARBA" id="ARBA00023157"/>
    </source>
</evidence>
<comment type="subunit">
    <text evidence="14">Component of the eukaryotic translation initiation factor 3 (eIF-3) complex, which is composed of 13 subunits: EIF3A, EIF3B, EIF3C, EIF3D, EIF3E, EIF3F, EIF3G, EIF3H, EIF3I, EIF3J, EIF3K, EIF3L and EIF3M.</text>
</comment>
<dbReference type="Gene3D" id="2.10.220.10">
    <property type="entry name" value="Hormone Receptor, Insulin-like Growth Factor Receptor 1, Chain A, domain 2"/>
    <property type="match status" value="1"/>
</dbReference>
<keyword evidence="5" id="KW-0964">Secreted</keyword>
<dbReference type="InterPro" id="IPR000717">
    <property type="entry name" value="PCI_dom"/>
</dbReference>
<dbReference type="FunFam" id="2.10.220.10:FF:000012">
    <property type="entry name" value="R-spondin 4"/>
    <property type="match status" value="1"/>
</dbReference>
<dbReference type="PANTHER" id="PTHR10317">
    <property type="entry name" value="EUKARYOTIC TRANSLATION INITIATION FACTOR 3 SUBUNIT E"/>
    <property type="match status" value="1"/>
</dbReference>
<dbReference type="InterPro" id="IPR016650">
    <property type="entry name" value="eIF3e"/>
</dbReference>
<dbReference type="SUPFAM" id="SSF57184">
    <property type="entry name" value="Growth factor receptor domain"/>
    <property type="match status" value="1"/>
</dbReference>
<comment type="function">
    <text evidence="14">Component of the eukaryotic translation initiation factor 3 (eIF-3) complex, which is involved in protein synthesis of a specialized repertoire of mRNAs and, together with other initiation factors, stimulates binding of mRNA and methionyl-tRNAi to the 40S ribosome. The eIF-3 complex specifically targets and initiates translation of a subset of mRNAs involved in cell proliferation.</text>
</comment>
<evidence type="ECO:0000256" key="11">
    <source>
        <dbReference type="ARBA" id="ARBA00022917"/>
    </source>
</evidence>
<evidence type="ECO:0000256" key="14">
    <source>
        <dbReference type="HAMAP-Rule" id="MF_03004"/>
    </source>
</evidence>
<evidence type="ECO:0000256" key="6">
    <source>
        <dbReference type="ARBA" id="ARBA00022540"/>
    </source>
</evidence>
<dbReference type="GO" id="GO:0033290">
    <property type="term" value="C:eukaryotic 48S preinitiation complex"/>
    <property type="evidence" value="ECO:0007669"/>
    <property type="project" value="UniProtKB-UniRule"/>
</dbReference>
<keyword evidence="14" id="KW-0539">Nucleus</keyword>
<dbReference type="Proteomes" id="UP000438429">
    <property type="component" value="Unassembled WGS sequence"/>
</dbReference>
<dbReference type="InterPro" id="IPR036390">
    <property type="entry name" value="WH_DNA-bd_sf"/>
</dbReference>
<evidence type="ECO:0000256" key="13">
    <source>
        <dbReference type="ARBA" id="ARBA00023180"/>
    </source>
</evidence>
<comment type="caution">
    <text evidence="17">The sequence shown here is derived from an EMBL/GenBank/DDBJ whole genome shotgun (WGS) entry which is preliminary data.</text>
</comment>
<dbReference type="PROSITE" id="PS50250">
    <property type="entry name" value="PCI"/>
    <property type="match status" value="1"/>
</dbReference>
<dbReference type="InterPro" id="IPR043601">
    <property type="entry name" value="Rspo_Fu-CRD_dom"/>
</dbReference>
<dbReference type="GO" id="GO:0005634">
    <property type="term" value="C:nucleus"/>
    <property type="evidence" value="ECO:0007669"/>
    <property type="project" value="UniProtKB-SubCell"/>
</dbReference>
<dbReference type="Pfam" id="PF21357">
    <property type="entry name" value="EIF3E_C"/>
    <property type="match status" value="1"/>
</dbReference>
<dbReference type="GO" id="GO:0071540">
    <property type="term" value="C:eukaryotic translation initiation factor 3 complex, eIF3e"/>
    <property type="evidence" value="ECO:0007669"/>
    <property type="project" value="UniProtKB-UniRule"/>
</dbReference>
<feature type="region of interest" description="Disordered" evidence="15">
    <location>
        <begin position="732"/>
        <end position="771"/>
    </location>
</feature>
<dbReference type="GO" id="GO:0003743">
    <property type="term" value="F:translation initiation factor activity"/>
    <property type="evidence" value="ECO:0007669"/>
    <property type="project" value="UniProtKB-UniRule"/>
</dbReference>
<dbReference type="InterPro" id="IPR036383">
    <property type="entry name" value="TSP1_rpt_sf"/>
</dbReference>
<dbReference type="InterPro" id="IPR000884">
    <property type="entry name" value="TSP1_rpt"/>
</dbReference>
<dbReference type="InterPro" id="IPR009030">
    <property type="entry name" value="Growth_fac_rcpt_cys_sf"/>
</dbReference>
<dbReference type="Gene3D" id="2.20.100.10">
    <property type="entry name" value="Thrombospondin type-1 (TSP1) repeat"/>
    <property type="match status" value="1"/>
</dbReference>
<evidence type="ECO:0000313" key="17">
    <source>
        <dbReference type="EMBL" id="KAF0045061.1"/>
    </source>
</evidence>
<gene>
    <name evidence="14" type="primary">EIF3E</name>
    <name evidence="14" type="synonym">EIF3S6</name>
    <name evidence="17" type="ORF">F2P81_001590</name>
</gene>
<dbReference type="GO" id="GO:0008201">
    <property type="term" value="F:heparin binding"/>
    <property type="evidence" value="ECO:0007669"/>
    <property type="project" value="UniProtKB-KW"/>
</dbReference>
<keyword evidence="12" id="KW-1015">Disulfide bond</keyword>
<dbReference type="SMART" id="SM00261">
    <property type="entry name" value="FU"/>
    <property type="match status" value="2"/>
</dbReference>
<dbReference type="EMBL" id="VEVO01000002">
    <property type="protein sequence ID" value="KAF0045061.1"/>
    <property type="molecule type" value="Genomic_DNA"/>
</dbReference>
<comment type="subcellular location">
    <subcellularLocation>
        <location evidence="14">Cytoplasm</location>
    </subcellularLocation>
    <subcellularLocation>
        <location evidence="14">Nucleus</location>
    </subcellularLocation>
    <subcellularLocation>
        <location evidence="1">Secreted</location>
    </subcellularLocation>
</comment>
<evidence type="ECO:0000256" key="10">
    <source>
        <dbReference type="ARBA" id="ARBA00022729"/>
    </source>
</evidence>
<dbReference type="GO" id="GO:0016282">
    <property type="term" value="C:eukaryotic 43S preinitiation complex"/>
    <property type="evidence" value="ECO:0007669"/>
    <property type="project" value="UniProtKB-UniRule"/>
</dbReference>
<feature type="domain" description="PCI" evidence="16">
    <location>
        <begin position="292"/>
        <end position="469"/>
    </location>
</feature>
<dbReference type="Pfam" id="PF09440">
    <property type="entry name" value="eIF3_N"/>
    <property type="match status" value="1"/>
</dbReference>